<sequence>MARTLRKKTRKQTKASAKAAETASFLRKASRPLTRRQRYKCNKGLVSLKIPKVFQSITAANATNSPLLSLPAEIREMIWKFAMRSSGPDIPIDFDDTAHLPKSADKFPAASHETLKELAISLPRVCRQVYSEAATMLYSENLFSFKHGFVLSAWLERRILAQREAIRKVALSLDFHANYTLSQGDDLMFQQHKADIEEEIRLLCPNFVGVIWF</sequence>
<feature type="compositionally biased region" description="Basic residues" evidence="1">
    <location>
        <begin position="1"/>
        <end position="13"/>
    </location>
</feature>
<accession>A0A9W9CNX4</accession>
<feature type="region of interest" description="Disordered" evidence="1">
    <location>
        <begin position="1"/>
        <end position="23"/>
    </location>
</feature>
<dbReference type="AlphaFoldDB" id="A0A9W9CNX4"/>
<comment type="caution">
    <text evidence="3">The sequence shown here is derived from an EMBL/GenBank/DDBJ whole genome shotgun (WGS) entry which is preliminary data.</text>
</comment>
<dbReference type="Pfam" id="PF24864">
    <property type="entry name" value="DUF7730"/>
    <property type="match status" value="1"/>
</dbReference>
<organism evidence="3 4">
    <name type="scientific">Neocucurbitaria cava</name>
    <dbReference type="NCBI Taxonomy" id="798079"/>
    <lineage>
        <taxon>Eukaryota</taxon>
        <taxon>Fungi</taxon>
        <taxon>Dikarya</taxon>
        <taxon>Ascomycota</taxon>
        <taxon>Pezizomycotina</taxon>
        <taxon>Dothideomycetes</taxon>
        <taxon>Pleosporomycetidae</taxon>
        <taxon>Pleosporales</taxon>
        <taxon>Pleosporineae</taxon>
        <taxon>Cucurbitariaceae</taxon>
        <taxon>Neocucurbitaria</taxon>
    </lineage>
</organism>
<name>A0A9W9CNX4_9PLEO</name>
<feature type="domain" description="DUF7730" evidence="2">
    <location>
        <begin position="63"/>
        <end position="187"/>
    </location>
</feature>
<evidence type="ECO:0000256" key="1">
    <source>
        <dbReference type="SAM" id="MobiDB-lite"/>
    </source>
</evidence>
<dbReference type="PANTHER" id="PTHR38790">
    <property type="entry name" value="2EXR DOMAIN-CONTAINING PROTEIN-RELATED"/>
    <property type="match status" value="1"/>
</dbReference>
<feature type="compositionally biased region" description="Low complexity" evidence="1">
    <location>
        <begin position="14"/>
        <end position="23"/>
    </location>
</feature>
<reference evidence="3" key="1">
    <citation type="submission" date="2022-10" db="EMBL/GenBank/DDBJ databases">
        <title>Tapping the CABI collections for fungal endophytes: first genome assemblies for Collariella, Neodidymelliopsis, Ascochyta clinopodiicola, Didymella pomorum, Didymosphaeria variabile, Neocosmospora piperis and Neocucurbitaria cava.</title>
        <authorList>
            <person name="Hill R."/>
        </authorList>
    </citation>
    <scope>NUCLEOTIDE SEQUENCE</scope>
    <source>
        <strain evidence="3">IMI 356814</strain>
    </source>
</reference>
<dbReference type="PANTHER" id="PTHR38790:SF4">
    <property type="entry name" value="2EXR DOMAIN-CONTAINING PROTEIN"/>
    <property type="match status" value="1"/>
</dbReference>
<protein>
    <recommendedName>
        <fullName evidence="2">DUF7730 domain-containing protein</fullName>
    </recommendedName>
</protein>
<dbReference type="OrthoDB" id="5413827at2759"/>
<evidence type="ECO:0000313" key="3">
    <source>
        <dbReference type="EMBL" id="KAJ4372459.1"/>
    </source>
</evidence>
<evidence type="ECO:0000313" key="4">
    <source>
        <dbReference type="Proteomes" id="UP001140560"/>
    </source>
</evidence>
<dbReference type="Proteomes" id="UP001140560">
    <property type="component" value="Unassembled WGS sequence"/>
</dbReference>
<gene>
    <name evidence="3" type="ORF">N0V83_004233</name>
</gene>
<proteinExistence type="predicted"/>
<dbReference type="EMBL" id="JAPEUY010000006">
    <property type="protein sequence ID" value="KAJ4372459.1"/>
    <property type="molecule type" value="Genomic_DNA"/>
</dbReference>
<dbReference type="InterPro" id="IPR056632">
    <property type="entry name" value="DUF7730"/>
</dbReference>
<evidence type="ECO:0000259" key="2">
    <source>
        <dbReference type="Pfam" id="PF24864"/>
    </source>
</evidence>
<keyword evidence="4" id="KW-1185">Reference proteome</keyword>